<dbReference type="GO" id="GO:0004656">
    <property type="term" value="F:procollagen-proline 4-dioxygenase activity"/>
    <property type="evidence" value="ECO:0007669"/>
    <property type="project" value="TreeGrafter"/>
</dbReference>
<reference evidence="7" key="1">
    <citation type="submission" date="2020-11" db="EMBL/GenBank/DDBJ databases">
        <authorList>
            <consortium name="DOE Joint Genome Institute"/>
            <person name="Ahrendt S."/>
            <person name="Riley R."/>
            <person name="Andreopoulos W."/>
            <person name="Labutti K."/>
            <person name="Pangilinan J."/>
            <person name="Ruiz-Duenas F.J."/>
            <person name="Barrasa J.M."/>
            <person name="Sanchez-Garcia M."/>
            <person name="Camarero S."/>
            <person name="Miyauchi S."/>
            <person name="Serrano A."/>
            <person name="Linde D."/>
            <person name="Babiker R."/>
            <person name="Drula E."/>
            <person name="Ayuso-Fernandez I."/>
            <person name="Pacheco R."/>
            <person name="Padilla G."/>
            <person name="Ferreira P."/>
            <person name="Barriuso J."/>
            <person name="Kellner H."/>
            <person name="Castanera R."/>
            <person name="Alfaro M."/>
            <person name="Ramirez L."/>
            <person name="Pisabarro A.G."/>
            <person name="Kuo A."/>
            <person name="Tritt A."/>
            <person name="Lipzen A."/>
            <person name="He G."/>
            <person name="Yan M."/>
            <person name="Ng V."/>
            <person name="Cullen D."/>
            <person name="Martin F."/>
            <person name="Rosso M.-N."/>
            <person name="Henrissat B."/>
            <person name="Hibbett D."/>
            <person name="Martinez A.T."/>
            <person name="Grigoriev I.V."/>
        </authorList>
    </citation>
    <scope>NUCLEOTIDE SEQUENCE</scope>
    <source>
        <strain evidence="7">AH 40177</strain>
    </source>
</reference>
<dbReference type="PANTHER" id="PTHR10869">
    <property type="entry name" value="PROLYL 4-HYDROXYLASE ALPHA SUBUNIT"/>
    <property type="match status" value="1"/>
</dbReference>
<comment type="cofactor">
    <cofactor evidence="1">
        <name>L-ascorbate</name>
        <dbReference type="ChEBI" id="CHEBI:38290"/>
    </cofactor>
</comment>
<evidence type="ECO:0000256" key="2">
    <source>
        <dbReference type="ARBA" id="ARBA00022723"/>
    </source>
</evidence>
<keyword evidence="4" id="KW-0560">Oxidoreductase</keyword>
<dbReference type="GO" id="GO:0005506">
    <property type="term" value="F:iron ion binding"/>
    <property type="evidence" value="ECO:0007669"/>
    <property type="project" value="InterPro"/>
</dbReference>
<keyword evidence="5" id="KW-0408">Iron</keyword>
<dbReference type="SMART" id="SM00702">
    <property type="entry name" value="P4Hc"/>
    <property type="match status" value="1"/>
</dbReference>
<evidence type="ECO:0000313" key="8">
    <source>
        <dbReference type="Proteomes" id="UP000772434"/>
    </source>
</evidence>
<evidence type="ECO:0000256" key="1">
    <source>
        <dbReference type="ARBA" id="ARBA00001961"/>
    </source>
</evidence>
<evidence type="ECO:0000256" key="5">
    <source>
        <dbReference type="ARBA" id="ARBA00023004"/>
    </source>
</evidence>
<accession>A0A9P5PQH6</accession>
<keyword evidence="2" id="KW-0479">Metal-binding</keyword>
<evidence type="ECO:0000256" key="3">
    <source>
        <dbReference type="ARBA" id="ARBA00022964"/>
    </source>
</evidence>
<sequence>MPFLSHLALPNQSDENFVHIISDLFTASECDKIIQGYSADMVPHDLTLTKRLRCIFDDDDLSNLIWKRLKPFYGTTSIVDKDGCRWLASGCNSRFRFCRYVPGSGFEPHVDGRRLASVDSQSFMTVNIYLNSVSLQDGGSTRVLSASAAADGAFPVLAKIHPVKGSAAIFRDSLFHDGETLQGGEKYLLRTDILFSREIPFNLDAACEGLDNETKGKVAYEIAGRLEDGNNATEAIQWYRKALKLCPGLESPVSV</sequence>
<comment type="caution">
    <text evidence="7">The sequence shown here is derived from an EMBL/GenBank/DDBJ whole genome shotgun (WGS) entry which is preliminary data.</text>
</comment>
<keyword evidence="8" id="KW-1185">Reference proteome</keyword>
<dbReference type="Gene3D" id="2.60.120.620">
    <property type="entry name" value="q2cbj1_9rhob like domain"/>
    <property type="match status" value="1"/>
</dbReference>
<dbReference type="Pfam" id="PF13640">
    <property type="entry name" value="2OG-FeII_Oxy_3"/>
    <property type="match status" value="1"/>
</dbReference>
<dbReference type="GO" id="GO:0031418">
    <property type="term" value="F:L-ascorbic acid binding"/>
    <property type="evidence" value="ECO:0007669"/>
    <property type="project" value="InterPro"/>
</dbReference>
<protein>
    <recommendedName>
        <fullName evidence="6">Prolyl 4-hydroxylase alpha subunit domain-containing protein</fullName>
    </recommendedName>
</protein>
<dbReference type="AlphaFoldDB" id="A0A9P5PQH6"/>
<dbReference type="EMBL" id="JADNRY010000083">
    <property type="protein sequence ID" value="KAF9066717.1"/>
    <property type="molecule type" value="Genomic_DNA"/>
</dbReference>
<evidence type="ECO:0000259" key="6">
    <source>
        <dbReference type="SMART" id="SM00702"/>
    </source>
</evidence>
<proteinExistence type="predicted"/>
<organism evidence="7 8">
    <name type="scientific">Rhodocollybia butyracea</name>
    <dbReference type="NCBI Taxonomy" id="206335"/>
    <lineage>
        <taxon>Eukaryota</taxon>
        <taxon>Fungi</taxon>
        <taxon>Dikarya</taxon>
        <taxon>Basidiomycota</taxon>
        <taxon>Agaricomycotina</taxon>
        <taxon>Agaricomycetes</taxon>
        <taxon>Agaricomycetidae</taxon>
        <taxon>Agaricales</taxon>
        <taxon>Marasmiineae</taxon>
        <taxon>Omphalotaceae</taxon>
        <taxon>Rhodocollybia</taxon>
    </lineage>
</organism>
<evidence type="ECO:0000256" key="4">
    <source>
        <dbReference type="ARBA" id="ARBA00023002"/>
    </source>
</evidence>
<gene>
    <name evidence="7" type="ORF">BDP27DRAFT_1423621</name>
</gene>
<feature type="domain" description="Prolyl 4-hydroxylase alpha subunit" evidence="6">
    <location>
        <begin position="16"/>
        <end position="194"/>
    </location>
</feature>
<dbReference type="InterPro" id="IPR045054">
    <property type="entry name" value="P4HA-like"/>
</dbReference>
<keyword evidence="3" id="KW-0223">Dioxygenase</keyword>
<evidence type="ECO:0000313" key="7">
    <source>
        <dbReference type="EMBL" id="KAF9066717.1"/>
    </source>
</evidence>
<dbReference type="InterPro" id="IPR044862">
    <property type="entry name" value="Pro_4_hyd_alph_FE2OG_OXY"/>
</dbReference>
<dbReference type="Proteomes" id="UP000772434">
    <property type="component" value="Unassembled WGS sequence"/>
</dbReference>
<name>A0A9P5PQH6_9AGAR</name>
<dbReference type="InterPro" id="IPR006620">
    <property type="entry name" value="Pro_4_hyd_alph"/>
</dbReference>
<dbReference type="OrthoDB" id="69177at2759"/>
<dbReference type="PANTHER" id="PTHR10869:SF236">
    <property type="entry name" value="PROLYL 4-HYDROXYLASE ALPHA SUBUNIT DOMAIN-CONTAINING PROTEIN"/>
    <property type="match status" value="1"/>
</dbReference>
<dbReference type="GO" id="GO:0005783">
    <property type="term" value="C:endoplasmic reticulum"/>
    <property type="evidence" value="ECO:0007669"/>
    <property type="project" value="TreeGrafter"/>
</dbReference>